<keyword evidence="4 6" id="KW-0443">Lipid metabolism</keyword>
<evidence type="ECO:0000256" key="2">
    <source>
        <dbReference type="ARBA" id="ARBA00022801"/>
    </source>
</evidence>
<organism evidence="9 10">
    <name type="scientific">Candidatus Thermochlorobacter aerophilus</name>
    <dbReference type="NCBI Taxonomy" id="1868324"/>
    <lineage>
        <taxon>Bacteria</taxon>
        <taxon>Pseudomonadati</taxon>
        <taxon>Chlorobiota</taxon>
        <taxon>Chlorobiia</taxon>
        <taxon>Chlorobiales</taxon>
        <taxon>Candidatus Thermochlorobacteriaceae</taxon>
        <taxon>Candidatus Thermochlorobacter</taxon>
    </lineage>
</organism>
<reference evidence="9 10" key="1">
    <citation type="journal article" date="2011" name="ISME J.">
        <title>Community ecology of hot spring cyanobacterial mats: predominant populations and their functional potential.</title>
        <authorList>
            <person name="Klatt C.G."/>
            <person name="Wood J.M."/>
            <person name="Rusch D.B."/>
            <person name="Bateson M.M."/>
            <person name="Hamamura N."/>
            <person name="Heidelberg J.F."/>
            <person name="Grossman A.R."/>
            <person name="Bhaya D."/>
            <person name="Cohan F.M."/>
            <person name="Kuhl M."/>
            <person name="Bryant D.A."/>
            <person name="Ward D.M."/>
        </authorList>
    </citation>
    <scope>NUCLEOTIDE SEQUENCE [LARGE SCALE GENOMIC DNA]</scope>
    <source>
        <strain evidence="9">OS</strain>
    </source>
</reference>
<keyword evidence="2 6" id="KW-0378">Hydrolase</keyword>
<dbReference type="GO" id="GO:0016042">
    <property type="term" value="P:lipid catabolic process"/>
    <property type="evidence" value="ECO:0007669"/>
    <property type="project" value="UniProtKB-UniRule"/>
</dbReference>
<feature type="short sequence motif" description="GXSXG" evidence="6">
    <location>
        <begin position="95"/>
        <end position="99"/>
    </location>
</feature>
<evidence type="ECO:0000256" key="5">
    <source>
        <dbReference type="ARBA" id="ARBA00023136"/>
    </source>
</evidence>
<evidence type="ECO:0000256" key="4">
    <source>
        <dbReference type="ARBA" id="ARBA00023098"/>
    </source>
</evidence>
<evidence type="ECO:0000313" key="10">
    <source>
        <dbReference type="Proteomes" id="UP000266389"/>
    </source>
</evidence>
<gene>
    <name evidence="9" type="ORF">D0433_14320</name>
</gene>
<dbReference type="Proteomes" id="UP000266389">
    <property type="component" value="Unassembled WGS sequence"/>
</dbReference>
<dbReference type="CDD" id="cd07205">
    <property type="entry name" value="Pat_PNPLA6_PNPLA7_NTE1_like"/>
    <property type="match status" value="1"/>
</dbReference>
<dbReference type="Gene3D" id="3.40.1090.10">
    <property type="entry name" value="Cytosolic phospholipase A2 catalytic domain"/>
    <property type="match status" value="2"/>
</dbReference>
<comment type="subcellular location">
    <subcellularLocation>
        <location evidence="1">Membrane</location>
    </subcellularLocation>
</comment>
<dbReference type="Gene3D" id="2.40.160.50">
    <property type="entry name" value="membrane protein fhac: a member of the omp85/tpsb transporter family"/>
    <property type="match status" value="1"/>
</dbReference>
<name>A0A395LVR4_9BACT</name>
<keyword evidence="7" id="KW-0812">Transmembrane</keyword>
<dbReference type="PANTHER" id="PTHR14226:SF29">
    <property type="entry name" value="NEUROPATHY TARGET ESTERASE SWS"/>
    <property type="match status" value="1"/>
</dbReference>
<comment type="caution">
    <text evidence="6">Lacks conserved residue(s) required for the propagation of feature annotation.</text>
</comment>
<feature type="short sequence motif" description="DGA/G" evidence="6">
    <location>
        <begin position="246"/>
        <end position="248"/>
    </location>
</feature>
<sequence>MYKAAHFHTGRRLWLAILIVSNVLIINTSLKAQLVRIDPDSLTWQNRRYVVAPYKRPLRKKVGLILSGGGARALCHIGVLKAFEEKNVPVDVIVGTSMGAIIGGLYASGYRADQLWTLAQNLKWDEFTALSEGEERRNLFLEQKRLRDKAVLTLQFSGLKLIIPKALSAAQKLTEALDLLTLSSVYQPQGADFNTLAIPFRAVTTDLVSGKRVVLASGSLSEAMRASSAVPLLFAPIEQNNMQLADGGLLANIPVDVGDSLGAEYKIAVKAVSPLYESPQDIDLPWKAADQVIGIMMQEPNERQLRMANCTVAPNLNGLSATNFERINEVLQEGYRAGLEVADKIKKEIRVAQTHDLNIQGYYKTIVGVEACAPFREKIEQIVAQATGAKAALAECLETDFFTDAFAEADTVNRTIVFHLKPTPKFYAVHVCGVLPDEAEAIREMFYGEIGQFYTNQQGTARLESVVAYLRQRGYCLAYLCKVSVADDTLRIEIEKGELKSIEVQQSRGWAQRFVIERELSVKTGKTLKVSEVKSSIHSLYNTGIFNRVSMWVEHLKDSNAYRVSTLRVKLDERFFELLRVGLRVDESYAGQIFLDFRNENFLGTASEIGAWMMVGQRNFAVQAEFRAHRLWSSYITFFARAFLEQRNLYQFQTRFTEPSIAPERNILGEYGQRFWGVSAALGWQLYRDGNAMIEFTRWRNEIFPLSMMPASEAVWLSTLRARFTIDTRNFPIGATQGAYTNIYYDFSPSFLGSQISYSKLFFLHEENASWLGGNLIGRLRLSAGFADNTTPFAQQFSLGGIGSQFSTVFYGLRFDEFRGRQLIVVGLEAQAPLPIQLVVPTFFSLHYNVGNIWPFVSDVKLRDFLHGIGIELSLKTPIGLARLATAISFRFGEVERTTFVQTAPPVYYFSLGYEF</sequence>
<evidence type="ECO:0000256" key="6">
    <source>
        <dbReference type="PROSITE-ProRule" id="PRU01161"/>
    </source>
</evidence>
<dbReference type="InterPro" id="IPR002641">
    <property type="entry name" value="PNPLA_dom"/>
</dbReference>
<dbReference type="EMBL" id="PHFL01000075">
    <property type="protein sequence ID" value="RFM22800.1"/>
    <property type="molecule type" value="Genomic_DNA"/>
</dbReference>
<proteinExistence type="predicted"/>
<dbReference type="PROSITE" id="PS51635">
    <property type="entry name" value="PNPLA"/>
    <property type="match status" value="1"/>
</dbReference>
<dbReference type="GO" id="GO:0019867">
    <property type="term" value="C:outer membrane"/>
    <property type="evidence" value="ECO:0007669"/>
    <property type="project" value="InterPro"/>
</dbReference>
<dbReference type="AlphaFoldDB" id="A0A395LVR4"/>
<feature type="transmembrane region" description="Helical" evidence="7">
    <location>
        <begin position="12"/>
        <end position="30"/>
    </location>
</feature>
<dbReference type="SUPFAM" id="SSF52151">
    <property type="entry name" value="FabD/lysophospholipase-like"/>
    <property type="match status" value="1"/>
</dbReference>
<comment type="caution">
    <text evidence="9">The sequence shown here is derived from an EMBL/GenBank/DDBJ whole genome shotgun (WGS) entry which is preliminary data.</text>
</comment>
<feature type="domain" description="PNPLA" evidence="8">
    <location>
        <begin position="64"/>
        <end position="259"/>
    </location>
</feature>
<keyword evidence="7" id="KW-1133">Transmembrane helix</keyword>
<protein>
    <recommendedName>
        <fullName evidence="8">PNPLA domain-containing protein</fullName>
    </recommendedName>
</protein>
<dbReference type="Gene3D" id="3.10.20.310">
    <property type="entry name" value="membrane protein fhac"/>
    <property type="match status" value="1"/>
</dbReference>
<keyword evidence="5 7" id="KW-0472">Membrane</keyword>
<dbReference type="Pfam" id="PF01103">
    <property type="entry name" value="Omp85"/>
    <property type="match status" value="1"/>
</dbReference>
<feature type="active site" description="Nucleophile" evidence="6">
    <location>
        <position position="97"/>
    </location>
</feature>
<dbReference type="InterPro" id="IPR016035">
    <property type="entry name" value="Acyl_Trfase/lysoPLipase"/>
</dbReference>
<feature type="active site" description="Proton acceptor" evidence="6">
    <location>
        <position position="246"/>
    </location>
</feature>
<dbReference type="Pfam" id="PF01734">
    <property type="entry name" value="Patatin"/>
    <property type="match status" value="1"/>
</dbReference>
<dbReference type="PANTHER" id="PTHR14226">
    <property type="entry name" value="NEUROPATHY TARGET ESTERASE/SWISS CHEESE D.MELANOGASTER"/>
    <property type="match status" value="1"/>
</dbReference>
<dbReference type="InterPro" id="IPR050301">
    <property type="entry name" value="NTE"/>
</dbReference>
<accession>A0A395LVR4</accession>
<evidence type="ECO:0000313" key="9">
    <source>
        <dbReference type="EMBL" id="RFM22800.1"/>
    </source>
</evidence>
<dbReference type="InterPro" id="IPR000184">
    <property type="entry name" value="Bac_surfAg_D15"/>
</dbReference>
<evidence type="ECO:0000259" key="8">
    <source>
        <dbReference type="PROSITE" id="PS51635"/>
    </source>
</evidence>
<evidence type="ECO:0000256" key="7">
    <source>
        <dbReference type="SAM" id="Phobius"/>
    </source>
</evidence>
<evidence type="ECO:0000256" key="1">
    <source>
        <dbReference type="ARBA" id="ARBA00004370"/>
    </source>
</evidence>
<keyword evidence="3 6" id="KW-0442">Lipid degradation</keyword>
<dbReference type="GO" id="GO:0016787">
    <property type="term" value="F:hydrolase activity"/>
    <property type="evidence" value="ECO:0007669"/>
    <property type="project" value="UniProtKB-UniRule"/>
</dbReference>
<evidence type="ECO:0000256" key="3">
    <source>
        <dbReference type="ARBA" id="ARBA00022963"/>
    </source>
</evidence>